<name>A0A2Z6N182_TRISU</name>
<evidence type="ECO:0000256" key="1">
    <source>
        <dbReference type="SAM" id="MobiDB-lite"/>
    </source>
</evidence>
<evidence type="ECO:0000313" key="2">
    <source>
        <dbReference type="EMBL" id="GAU30752.1"/>
    </source>
</evidence>
<dbReference type="Proteomes" id="UP000242715">
    <property type="component" value="Unassembled WGS sequence"/>
</dbReference>
<dbReference type="EMBL" id="DF973434">
    <property type="protein sequence ID" value="GAU30752.1"/>
    <property type="molecule type" value="Genomic_DNA"/>
</dbReference>
<evidence type="ECO:0008006" key="4">
    <source>
        <dbReference type="Google" id="ProtNLM"/>
    </source>
</evidence>
<keyword evidence="3" id="KW-1185">Reference proteome</keyword>
<sequence length="140" mass="15830">MEILVDINEVRLEGNWQNMWGLKIPQRMKMFLWRAARVCLLTRQRLQQKCVTTATLPSTSDDRTPTAAAHAVWRPPGQGMYKCNVDAAIFKEQNCYGAGKCLRDERDMKMRKLGNSASPPPSPIRNRAPSSSLNPDHPPP</sequence>
<feature type="region of interest" description="Disordered" evidence="1">
    <location>
        <begin position="109"/>
        <end position="140"/>
    </location>
</feature>
<evidence type="ECO:0000313" key="3">
    <source>
        <dbReference type="Proteomes" id="UP000242715"/>
    </source>
</evidence>
<protein>
    <recommendedName>
        <fullName evidence="4">Reverse transcriptase zinc-binding domain-containing protein</fullName>
    </recommendedName>
</protein>
<reference evidence="3" key="1">
    <citation type="journal article" date="2017" name="Front. Plant Sci.">
        <title>Climate Clever Clovers: New Paradigm to Reduce the Environmental Footprint of Ruminants by Breeding Low Methanogenic Forages Utilizing Haplotype Variation.</title>
        <authorList>
            <person name="Kaur P."/>
            <person name="Appels R."/>
            <person name="Bayer P.E."/>
            <person name="Keeble-Gagnere G."/>
            <person name="Wang J."/>
            <person name="Hirakawa H."/>
            <person name="Shirasawa K."/>
            <person name="Vercoe P."/>
            <person name="Stefanova K."/>
            <person name="Durmic Z."/>
            <person name="Nichols P."/>
            <person name="Revell C."/>
            <person name="Isobe S.N."/>
            <person name="Edwards D."/>
            <person name="Erskine W."/>
        </authorList>
    </citation>
    <scope>NUCLEOTIDE SEQUENCE [LARGE SCALE GENOMIC DNA]</scope>
    <source>
        <strain evidence="3">cv. Daliak</strain>
    </source>
</reference>
<dbReference type="OrthoDB" id="1166005at2759"/>
<gene>
    <name evidence="2" type="ORF">TSUD_145500</name>
</gene>
<dbReference type="AlphaFoldDB" id="A0A2Z6N182"/>
<proteinExistence type="predicted"/>
<organism evidence="2 3">
    <name type="scientific">Trifolium subterraneum</name>
    <name type="common">Subterranean clover</name>
    <dbReference type="NCBI Taxonomy" id="3900"/>
    <lineage>
        <taxon>Eukaryota</taxon>
        <taxon>Viridiplantae</taxon>
        <taxon>Streptophyta</taxon>
        <taxon>Embryophyta</taxon>
        <taxon>Tracheophyta</taxon>
        <taxon>Spermatophyta</taxon>
        <taxon>Magnoliopsida</taxon>
        <taxon>eudicotyledons</taxon>
        <taxon>Gunneridae</taxon>
        <taxon>Pentapetalae</taxon>
        <taxon>rosids</taxon>
        <taxon>fabids</taxon>
        <taxon>Fabales</taxon>
        <taxon>Fabaceae</taxon>
        <taxon>Papilionoideae</taxon>
        <taxon>50 kb inversion clade</taxon>
        <taxon>NPAAA clade</taxon>
        <taxon>Hologalegina</taxon>
        <taxon>IRL clade</taxon>
        <taxon>Trifolieae</taxon>
        <taxon>Trifolium</taxon>
    </lineage>
</organism>
<accession>A0A2Z6N182</accession>